<proteinExistence type="predicted"/>
<dbReference type="InterPro" id="IPR013320">
    <property type="entry name" value="ConA-like_dom_sf"/>
</dbReference>
<accession>A0A183C076</accession>
<dbReference type="PANTHER" id="PTHR10598">
    <property type="entry name" value="SET1/ASH2 HISTONE METHYLTRANSFERASE COMPLEX SUBUNIT ASH2"/>
    <property type="match status" value="1"/>
</dbReference>
<sequence>MRSGCGVYLWPTFAKPIAELADELAELAQRHQTNSPSPTESGFDLMSTAGGQNDEDYTGFGNEHVVATLQHVRVQLNEHQQLPTTNGRPSGKKKCLAVLQVQRVDKSTTYCQSLRYEFFATEAEPFSAASGTEHGNPTVGDMTRAVLSKHLAMSVEQMASQFDLQVQIREKAFMPGTVFVDIDRQQCWAEPVEHLGEYKVLLHPKLDNNNNAGRIVGARKMVPEKVGGGRRCDDEDVPMNGQLAMAKAKVAAELEHQQLVKEHKALHIKMEQYQNKQQQSQKENEKLLNTHKNLMEEMNLKQRQHQKETNDKIGWLNEDQQKISVSIDQLSLLQSDQQKALLERLNGIEQKQTANSEQQKADQKALSATIDQEINQLKGEQLAKEEYHKQQKQTIGVLTEQQKGIDPYRIMGFIVLFILFIFSLNFVQAKVITELEGQKLSNSNKFAELEQQNALQKKVVKMQKYQKEQQLNFAKMVEYQKQQQPTNDDLQTTVAAMRKIAWRSVFAERPIPKNDLGIFYYEVTILEKANDVHIGLASNQMPLDVWVGYYKGTYGYESNGRFWGHAVAGCHHSGKERPFIKGKPAFVEADVIGCGVNLATRQIVYTKNGKRLGIWFPHSMRNDDVVKQVNMANLEVLPVTTEEIVQLQQNVRKTDFAWEKPVSEQCKQKKHDIIDICCEEQYEFKCCPDLDVNQLQILANIPTTVPQPAKRVDGTCTDKTVIKRICKTCDVYKCIRHEGVPASLCCAENYEFTCFEETVLNCDL</sequence>
<keyword evidence="2" id="KW-0539">Nucleus</keyword>
<dbReference type="Proteomes" id="UP000050741">
    <property type="component" value="Unassembled WGS sequence"/>
</dbReference>
<dbReference type="GO" id="GO:0048188">
    <property type="term" value="C:Set1C/COMPASS complex"/>
    <property type="evidence" value="ECO:0007669"/>
    <property type="project" value="InterPro"/>
</dbReference>
<dbReference type="CDD" id="cd12885">
    <property type="entry name" value="SPRY_RanBP_like"/>
    <property type="match status" value="1"/>
</dbReference>
<dbReference type="Gene3D" id="2.60.120.920">
    <property type="match status" value="1"/>
</dbReference>
<protein>
    <submittedName>
        <fullName evidence="6">B30.2/SPRY domain-containing protein</fullName>
    </submittedName>
</protein>
<feature type="coiled-coil region" evidence="3">
    <location>
        <begin position="256"/>
        <end position="311"/>
    </location>
</feature>
<evidence type="ECO:0000313" key="5">
    <source>
        <dbReference type="Proteomes" id="UP000050741"/>
    </source>
</evidence>
<dbReference type="InterPro" id="IPR003877">
    <property type="entry name" value="SPRY_dom"/>
</dbReference>
<evidence type="ECO:0000313" key="6">
    <source>
        <dbReference type="WBParaSite" id="GPLIN_000626800"/>
    </source>
</evidence>
<dbReference type="GO" id="GO:0000976">
    <property type="term" value="F:transcription cis-regulatory region binding"/>
    <property type="evidence" value="ECO:0007669"/>
    <property type="project" value="TreeGrafter"/>
</dbReference>
<dbReference type="InterPro" id="IPR037353">
    <property type="entry name" value="ASH2"/>
</dbReference>
<dbReference type="SMART" id="SM00449">
    <property type="entry name" value="SPRY"/>
    <property type="match status" value="1"/>
</dbReference>
<dbReference type="AlphaFoldDB" id="A0A183C076"/>
<organism evidence="5 6">
    <name type="scientific">Globodera pallida</name>
    <name type="common">Potato cyst nematode worm</name>
    <name type="synonym">Heterodera pallida</name>
    <dbReference type="NCBI Taxonomy" id="36090"/>
    <lineage>
        <taxon>Eukaryota</taxon>
        <taxon>Metazoa</taxon>
        <taxon>Ecdysozoa</taxon>
        <taxon>Nematoda</taxon>
        <taxon>Chromadorea</taxon>
        <taxon>Rhabditida</taxon>
        <taxon>Tylenchina</taxon>
        <taxon>Tylenchomorpha</taxon>
        <taxon>Tylenchoidea</taxon>
        <taxon>Heteroderidae</taxon>
        <taxon>Heteroderinae</taxon>
        <taxon>Globodera</taxon>
    </lineage>
</organism>
<dbReference type="PANTHER" id="PTHR10598:SF0">
    <property type="entry name" value="SET1_ASH2 HISTONE METHYLTRANSFERASE COMPLEX SUBUNIT ASH2"/>
    <property type="match status" value="1"/>
</dbReference>
<dbReference type="WBParaSite" id="GPLIN_000626800">
    <property type="protein sequence ID" value="GPLIN_000626800"/>
    <property type="gene ID" value="GPLIN_000626800"/>
</dbReference>
<reference evidence="5" key="1">
    <citation type="submission" date="2014-05" db="EMBL/GenBank/DDBJ databases">
        <title>The genome and life-stage specific transcriptomes of Globodera pallida elucidate key aspects of plant parasitism by a cyst nematode.</title>
        <authorList>
            <person name="Cotton J.A."/>
            <person name="Lilley C.J."/>
            <person name="Jones L.M."/>
            <person name="Kikuchi T."/>
            <person name="Reid A.J."/>
            <person name="Thorpe P."/>
            <person name="Tsai I.J."/>
            <person name="Beasley H."/>
            <person name="Blok V."/>
            <person name="Cock P.J.A."/>
            <person name="Van den Akker S.E."/>
            <person name="Holroyd N."/>
            <person name="Hunt M."/>
            <person name="Mantelin S."/>
            <person name="Naghra H."/>
            <person name="Pain A."/>
            <person name="Palomares-Rius J.E."/>
            <person name="Zarowiecki M."/>
            <person name="Berriman M."/>
            <person name="Jones J.T."/>
            <person name="Urwin P.E."/>
        </authorList>
    </citation>
    <scope>NUCLEOTIDE SEQUENCE [LARGE SCALE GENOMIC DNA]</scope>
    <source>
        <strain evidence="5">Lindley</strain>
    </source>
</reference>
<feature type="domain" description="B30.2/SPRY" evidence="4">
    <location>
        <begin position="451"/>
        <end position="656"/>
    </location>
</feature>
<name>A0A183C076_GLOPA</name>
<dbReference type="InterPro" id="IPR044736">
    <property type="entry name" value="Gid1/RanBPM/SPLA_SPRY"/>
</dbReference>
<evidence type="ECO:0000256" key="2">
    <source>
        <dbReference type="ARBA" id="ARBA00023242"/>
    </source>
</evidence>
<reference evidence="6" key="2">
    <citation type="submission" date="2016-06" db="UniProtKB">
        <authorList>
            <consortium name="WormBaseParasite"/>
        </authorList>
    </citation>
    <scope>IDENTIFICATION</scope>
</reference>
<dbReference type="InterPro" id="IPR001870">
    <property type="entry name" value="B30.2/SPRY"/>
</dbReference>
<dbReference type="PROSITE" id="PS50188">
    <property type="entry name" value="B302_SPRY"/>
    <property type="match status" value="1"/>
</dbReference>
<evidence type="ECO:0000256" key="3">
    <source>
        <dbReference type="SAM" id="Coils"/>
    </source>
</evidence>
<dbReference type="InterPro" id="IPR043136">
    <property type="entry name" value="B30.2/SPRY_sf"/>
</dbReference>
<keyword evidence="3" id="KW-0175">Coiled coil</keyword>
<evidence type="ECO:0000256" key="1">
    <source>
        <dbReference type="ARBA" id="ARBA00004123"/>
    </source>
</evidence>
<keyword evidence="5" id="KW-1185">Reference proteome</keyword>
<evidence type="ECO:0000259" key="4">
    <source>
        <dbReference type="PROSITE" id="PS50188"/>
    </source>
</evidence>
<dbReference type="Pfam" id="PF00622">
    <property type="entry name" value="SPRY"/>
    <property type="match status" value="1"/>
</dbReference>
<dbReference type="SUPFAM" id="SSF49899">
    <property type="entry name" value="Concanavalin A-like lectins/glucanases"/>
    <property type="match status" value="1"/>
</dbReference>
<comment type="subcellular location">
    <subcellularLocation>
        <location evidence="1">Nucleus</location>
    </subcellularLocation>
</comment>